<dbReference type="InterPro" id="IPR058668">
    <property type="entry name" value="NERD_dom"/>
</dbReference>
<evidence type="ECO:0000259" key="2">
    <source>
        <dbReference type="PROSITE" id="PS51925"/>
    </source>
</evidence>
<dbReference type="CDD" id="cd10567">
    <property type="entry name" value="SWIB-MDM2_like"/>
    <property type="match status" value="1"/>
</dbReference>
<dbReference type="OrthoDB" id="6415790at2759"/>
<evidence type="ECO:0000259" key="1">
    <source>
        <dbReference type="PROSITE" id="PS51360"/>
    </source>
</evidence>
<dbReference type="Proteomes" id="UP000595140">
    <property type="component" value="Unassembled WGS sequence"/>
</dbReference>
<dbReference type="Pfam" id="PF03126">
    <property type="entry name" value="Plus-3"/>
    <property type="match status" value="1"/>
</dbReference>
<dbReference type="EMBL" id="OOIL02001712">
    <property type="protein sequence ID" value="VFQ77787.1"/>
    <property type="molecule type" value="Genomic_DNA"/>
</dbReference>
<dbReference type="InterPro" id="IPR003121">
    <property type="entry name" value="SWIB_MDM2_domain"/>
</dbReference>
<evidence type="ECO:0000313" key="4">
    <source>
        <dbReference type="Proteomes" id="UP000595140"/>
    </source>
</evidence>
<dbReference type="Pfam" id="PF02201">
    <property type="entry name" value="SWIB"/>
    <property type="match status" value="1"/>
</dbReference>
<gene>
    <name evidence="3" type="ORF">CCAM_LOCUS19563</name>
</gene>
<sequence length="324" mass="37951">MKADFCWVEETKDQTPFTLKRKRSFKSKKLEFIGWGSRPLIEFLQSIGKDTNREYSRHEVNAIVIDYVHSNNLLNPQKKKRILCDEILRTLFGKKSIPRIKVYELLEKHFIENQDDSEEENSSSEEDADEETGILIISKEIKTSIHHKKKPQEAPKSCFAALNSENIKLLYLKRSLVQDLLKNQEDFDDKLVGSFVRIKSDPYDFLQKNSHQLQQVTGVKKTVGSVNACMETYLQLSNWLRDAPISLLSDDDFTLEECEDLRERVKAGLLKRPTVVDFELKAHVLHEDITKHWINREIALLQRRINHANEKGRRREYPLLFKLL</sequence>
<dbReference type="PROSITE" id="PS51360">
    <property type="entry name" value="PLUS3"/>
    <property type="match status" value="1"/>
</dbReference>
<dbReference type="InterPro" id="IPR036885">
    <property type="entry name" value="SWIB_MDM2_dom_sf"/>
</dbReference>
<dbReference type="Gene3D" id="1.10.245.10">
    <property type="entry name" value="SWIB/MDM2 domain"/>
    <property type="match status" value="1"/>
</dbReference>
<feature type="domain" description="DM2" evidence="2">
    <location>
        <begin position="29"/>
        <end position="112"/>
    </location>
</feature>
<evidence type="ECO:0000313" key="3">
    <source>
        <dbReference type="EMBL" id="VFQ77787.1"/>
    </source>
</evidence>
<dbReference type="Pfam" id="PF25980">
    <property type="entry name" value="NERD_plant"/>
    <property type="match status" value="1"/>
</dbReference>
<dbReference type="PANTHER" id="PTHR46851:SF11">
    <property type="entry name" value="GYF DOMAIN-CONTAINING PROTEIN"/>
    <property type="match status" value="1"/>
</dbReference>
<dbReference type="Gene3D" id="3.90.70.200">
    <property type="entry name" value="Plus-3 domain"/>
    <property type="match status" value="1"/>
</dbReference>
<dbReference type="PANTHER" id="PTHR46851">
    <property type="entry name" value="OS01G0884500 PROTEIN"/>
    <property type="match status" value="1"/>
</dbReference>
<dbReference type="InterPro" id="IPR036128">
    <property type="entry name" value="Plus3-like_sf"/>
</dbReference>
<dbReference type="InterPro" id="IPR004343">
    <property type="entry name" value="Plus-3_dom"/>
</dbReference>
<protein>
    <submittedName>
        <fullName evidence="3">Uncharacterized protein</fullName>
    </submittedName>
</protein>
<organism evidence="3 4">
    <name type="scientific">Cuscuta campestris</name>
    <dbReference type="NCBI Taxonomy" id="132261"/>
    <lineage>
        <taxon>Eukaryota</taxon>
        <taxon>Viridiplantae</taxon>
        <taxon>Streptophyta</taxon>
        <taxon>Embryophyta</taxon>
        <taxon>Tracheophyta</taxon>
        <taxon>Spermatophyta</taxon>
        <taxon>Magnoliopsida</taxon>
        <taxon>eudicotyledons</taxon>
        <taxon>Gunneridae</taxon>
        <taxon>Pentapetalae</taxon>
        <taxon>asterids</taxon>
        <taxon>lamiids</taxon>
        <taxon>Solanales</taxon>
        <taxon>Convolvulaceae</taxon>
        <taxon>Cuscuteae</taxon>
        <taxon>Cuscuta</taxon>
        <taxon>Cuscuta subgen. Grammica</taxon>
        <taxon>Cuscuta sect. Cleistogrammica</taxon>
    </lineage>
</organism>
<accession>A0A484LNG1</accession>
<dbReference type="InterPro" id="IPR045894">
    <property type="entry name" value="At5g08430-like"/>
</dbReference>
<dbReference type="GO" id="GO:0003677">
    <property type="term" value="F:DNA binding"/>
    <property type="evidence" value="ECO:0007669"/>
    <property type="project" value="InterPro"/>
</dbReference>
<name>A0A484LNG1_9ASTE</name>
<reference evidence="3 4" key="1">
    <citation type="submission" date="2018-04" db="EMBL/GenBank/DDBJ databases">
        <authorList>
            <person name="Vogel A."/>
        </authorList>
    </citation>
    <scope>NUCLEOTIDE SEQUENCE [LARGE SCALE GENOMIC DNA]</scope>
</reference>
<feature type="domain" description="Plus3" evidence="1">
    <location>
        <begin position="161"/>
        <end position="290"/>
    </location>
</feature>
<dbReference type="SUPFAM" id="SSF159042">
    <property type="entry name" value="Plus3-like"/>
    <property type="match status" value="1"/>
</dbReference>
<proteinExistence type="predicted"/>
<dbReference type="SUPFAM" id="SSF47592">
    <property type="entry name" value="SWIB/MDM2 domain"/>
    <property type="match status" value="1"/>
</dbReference>
<keyword evidence="4" id="KW-1185">Reference proteome</keyword>
<dbReference type="PROSITE" id="PS51925">
    <property type="entry name" value="SWIB_MDM2"/>
    <property type="match status" value="1"/>
</dbReference>
<dbReference type="SMART" id="SM00719">
    <property type="entry name" value="Plus3"/>
    <property type="match status" value="1"/>
</dbReference>
<dbReference type="AlphaFoldDB" id="A0A484LNG1"/>